<name>A0ABT8YC47_9SPHN</name>
<evidence type="ECO:0000259" key="2">
    <source>
        <dbReference type="Pfam" id="PF07589"/>
    </source>
</evidence>
<sequence>MKKFRGLSYAVVSAAAFVAASSAQATIIDKTLTLTAGAFTSTNGTAAPISPVTIQFAITFDNSANIQGTTNGLTILSSNLTGWGPLKYAYDASLDNLFFGTDIGPNGFQVFFSRNDLGTFIRNISSATPVATQVQYSAAAGASYLSGTSSVTVAQAAVPEPATWAMFIGGFGLLGATMRRRKIAVHFA</sequence>
<evidence type="ECO:0000313" key="4">
    <source>
        <dbReference type="Proteomes" id="UP001169764"/>
    </source>
</evidence>
<dbReference type="InterPro" id="IPR013424">
    <property type="entry name" value="Ice-binding_C"/>
</dbReference>
<feature type="signal peptide" evidence="1">
    <location>
        <begin position="1"/>
        <end position="25"/>
    </location>
</feature>
<comment type="caution">
    <text evidence="3">The sequence shown here is derived from an EMBL/GenBank/DDBJ whole genome shotgun (WGS) entry which is preliminary data.</text>
</comment>
<gene>
    <name evidence="3" type="ORF">Q4F19_16070</name>
</gene>
<keyword evidence="4" id="KW-1185">Reference proteome</keyword>
<evidence type="ECO:0000256" key="1">
    <source>
        <dbReference type="SAM" id="SignalP"/>
    </source>
</evidence>
<feature type="domain" description="Ice-binding protein C-terminal" evidence="2">
    <location>
        <begin position="157"/>
        <end position="181"/>
    </location>
</feature>
<proteinExistence type="predicted"/>
<dbReference type="Proteomes" id="UP001169764">
    <property type="component" value="Unassembled WGS sequence"/>
</dbReference>
<dbReference type="RefSeq" id="WP_303544599.1">
    <property type="nucleotide sequence ID" value="NZ_JAUOTP010000008.1"/>
</dbReference>
<accession>A0ABT8YC47</accession>
<dbReference type="Pfam" id="PF07589">
    <property type="entry name" value="PEP-CTERM"/>
    <property type="match status" value="1"/>
</dbReference>
<evidence type="ECO:0000313" key="3">
    <source>
        <dbReference type="EMBL" id="MDO6415908.1"/>
    </source>
</evidence>
<dbReference type="NCBIfam" id="NF035944">
    <property type="entry name" value="PEPxxWA-CTERM"/>
    <property type="match status" value="1"/>
</dbReference>
<dbReference type="NCBIfam" id="TIGR02595">
    <property type="entry name" value="PEP_CTERM"/>
    <property type="match status" value="1"/>
</dbReference>
<keyword evidence="1" id="KW-0732">Signal</keyword>
<reference evidence="3" key="1">
    <citation type="submission" date="2023-07" db="EMBL/GenBank/DDBJ databases">
        <authorList>
            <person name="Kim M."/>
        </authorList>
    </citation>
    <scope>NUCLEOTIDE SEQUENCE</scope>
    <source>
        <strain evidence="3">BIUV-7</strain>
    </source>
</reference>
<organism evidence="3 4">
    <name type="scientific">Sphingomonas natans</name>
    <dbReference type="NCBI Taxonomy" id="3063330"/>
    <lineage>
        <taxon>Bacteria</taxon>
        <taxon>Pseudomonadati</taxon>
        <taxon>Pseudomonadota</taxon>
        <taxon>Alphaproteobacteria</taxon>
        <taxon>Sphingomonadales</taxon>
        <taxon>Sphingomonadaceae</taxon>
        <taxon>Sphingomonas</taxon>
    </lineage>
</organism>
<protein>
    <submittedName>
        <fullName evidence="3">PEPxxWA-CTERM sorting domain-containing protein</fullName>
    </submittedName>
</protein>
<feature type="chain" id="PRO_5045959666" evidence="1">
    <location>
        <begin position="26"/>
        <end position="188"/>
    </location>
</feature>
<dbReference type="EMBL" id="JAUOTP010000008">
    <property type="protein sequence ID" value="MDO6415908.1"/>
    <property type="molecule type" value="Genomic_DNA"/>
</dbReference>